<name>A0A017SFR8_ASPRC</name>
<evidence type="ECO:0000313" key="2">
    <source>
        <dbReference type="EMBL" id="EYE95571.1"/>
    </source>
</evidence>
<dbReference type="STRING" id="1388766.A0A017SFR8"/>
<dbReference type="Proteomes" id="UP000019804">
    <property type="component" value="Unassembled WGS sequence"/>
</dbReference>
<dbReference type="HOGENOM" id="CLU_1992164_0_0_1"/>
<feature type="region of interest" description="Disordered" evidence="1">
    <location>
        <begin position="100"/>
        <end position="125"/>
    </location>
</feature>
<protein>
    <submittedName>
        <fullName evidence="2">Uncharacterized protein</fullName>
    </submittedName>
</protein>
<accession>A0A017SFR8</accession>
<keyword evidence="3" id="KW-1185">Reference proteome</keyword>
<reference evidence="3" key="1">
    <citation type="journal article" date="2014" name="Nat. Commun.">
        <title>Genomic adaptations of the halophilic Dead Sea filamentous fungus Eurotium rubrum.</title>
        <authorList>
            <person name="Kis-Papo T."/>
            <person name="Weig A.R."/>
            <person name="Riley R."/>
            <person name="Persoh D."/>
            <person name="Salamov A."/>
            <person name="Sun H."/>
            <person name="Lipzen A."/>
            <person name="Wasser S.P."/>
            <person name="Rambold G."/>
            <person name="Grigoriev I.V."/>
            <person name="Nevo E."/>
        </authorList>
    </citation>
    <scope>NUCLEOTIDE SEQUENCE [LARGE SCALE GENOMIC DNA]</scope>
    <source>
        <strain evidence="3">CBS 135680</strain>
    </source>
</reference>
<organism evidence="2 3">
    <name type="scientific">Aspergillus ruber (strain CBS 135680)</name>
    <dbReference type="NCBI Taxonomy" id="1388766"/>
    <lineage>
        <taxon>Eukaryota</taxon>
        <taxon>Fungi</taxon>
        <taxon>Dikarya</taxon>
        <taxon>Ascomycota</taxon>
        <taxon>Pezizomycotina</taxon>
        <taxon>Eurotiomycetes</taxon>
        <taxon>Eurotiomycetidae</taxon>
        <taxon>Eurotiales</taxon>
        <taxon>Aspergillaceae</taxon>
        <taxon>Aspergillus</taxon>
        <taxon>Aspergillus subgen. Aspergillus</taxon>
    </lineage>
</organism>
<dbReference type="RefSeq" id="XP_040639259.1">
    <property type="nucleotide sequence ID" value="XM_040781746.1"/>
</dbReference>
<dbReference type="AlphaFoldDB" id="A0A017SFR8"/>
<sequence>MIPFQELCHFPSITSLRGHQQKLACISVQTLSRVHHLTLNPNHWKYLYQNRVHIQRILSTAQHFPMIQPHISDPDPIPRCDIQDDTDIIMKPPAFREDFAEDGLSSPSISSSDDSLEGFFRLPDA</sequence>
<dbReference type="GeneID" id="63696870"/>
<gene>
    <name evidence="2" type="ORF">EURHEDRAFT_411851</name>
</gene>
<dbReference type="EMBL" id="KK088421">
    <property type="protein sequence ID" value="EYE95571.1"/>
    <property type="molecule type" value="Genomic_DNA"/>
</dbReference>
<evidence type="ECO:0000313" key="3">
    <source>
        <dbReference type="Proteomes" id="UP000019804"/>
    </source>
</evidence>
<proteinExistence type="predicted"/>
<evidence type="ECO:0000256" key="1">
    <source>
        <dbReference type="SAM" id="MobiDB-lite"/>
    </source>
</evidence>